<gene>
    <name evidence="3" type="ORF">LA76x_1400</name>
</gene>
<sequence>MRVIAKSPAARGGRLLWAVCAVVVIAVASVGWWWMREPAQGANAVVAQAGVDADAAAAPADSRSLSTRARQQAASEQEPPAMPSNDPDDLAAYFQPGDPEPTGAQVIEALQQAGVRTGLGAFNPPGTSPPLLGLAVPENYELPTGYVRHHQVTDEGVPIEPVLMFAPGFTLYDAQGRAIAMPADRIVPPELAPPGMPQRPIRIPPR</sequence>
<reference evidence="3 4" key="1">
    <citation type="journal article" date="2015" name="BMC Genomics">
        <title>Comparative genomics and metabolic profiling of the genus Lysobacter.</title>
        <authorList>
            <person name="de Bruijn I."/>
            <person name="Cheng X."/>
            <person name="de Jager V."/>
            <person name="Exposito R.G."/>
            <person name="Watrous J."/>
            <person name="Patel N."/>
            <person name="Postma J."/>
            <person name="Dorrestein P.C."/>
            <person name="Kobayashi D."/>
            <person name="Raaijmakers J.M."/>
        </authorList>
    </citation>
    <scope>NUCLEOTIDE SEQUENCE [LARGE SCALE GENOMIC DNA]</scope>
    <source>
        <strain evidence="3 4">76</strain>
    </source>
</reference>
<keyword evidence="4" id="KW-1185">Reference proteome</keyword>
<keyword evidence="2" id="KW-1133">Transmembrane helix</keyword>
<accession>A0A0S2F7Q7</accession>
<dbReference type="AlphaFoldDB" id="A0A0S2F7Q7"/>
<dbReference type="Proteomes" id="UP000060787">
    <property type="component" value="Chromosome"/>
</dbReference>
<dbReference type="KEGG" id="lab:LA76x_1400"/>
<proteinExistence type="predicted"/>
<evidence type="ECO:0000313" key="3">
    <source>
        <dbReference type="EMBL" id="ALN79556.1"/>
    </source>
</evidence>
<evidence type="ECO:0000313" key="4">
    <source>
        <dbReference type="Proteomes" id="UP000060787"/>
    </source>
</evidence>
<name>A0A0S2F7Q7_LYSAN</name>
<protein>
    <submittedName>
        <fullName evidence="3">Uncharacterized protein</fullName>
    </submittedName>
</protein>
<evidence type="ECO:0000256" key="1">
    <source>
        <dbReference type="SAM" id="MobiDB-lite"/>
    </source>
</evidence>
<keyword evidence="2" id="KW-0472">Membrane</keyword>
<dbReference type="EMBL" id="CP011129">
    <property type="protein sequence ID" value="ALN79556.1"/>
    <property type="molecule type" value="Genomic_DNA"/>
</dbReference>
<organism evidence="3 4">
    <name type="scientific">Lysobacter antibioticus</name>
    <dbReference type="NCBI Taxonomy" id="84531"/>
    <lineage>
        <taxon>Bacteria</taxon>
        <taxon>Pseudomonadati</taxon>
        <taxon>Pseudomonadota</taxon>
        <taxon>Gammaproteobacteria</taxon>
        <taxon>Lysobacterales</taxon>
        <taxon>Lysobacteraceae</taxon>
        <taxon>Lysobacter</taxon>
    </lineage>
</organism>
<keyword evidence="2" id="KW-0812">Transmembrane</keyword>
<feature type="region of interest" description="Disordered" evidence="1">
    <location>
        <begin position="57"/>
        <end position="91"/>
    </location>
</feature>
<evidence type="ECO:0000256" key="2">
    <source>
        <dbReference type="SAM" id="Phobius"/>
    </source>
</evidence>
<dbReference type="STRING" id="84531.LA76x_1400"/>
<feature type="compositionally biased region" description="Polar residues" evidence="1">
    <location>
        <begin position="63"/>
        <end position="75"/>
    </location>
</feature>
<dbReference type="PATRIC" id="fig|84531.8.peg.1432"/>
<feature type="transmembrane region" description="Helical" evidence="2">
    <location>
        <begin position="15"/>
        <end position="35"/>
    </location>
</feature>
<dbReference type="eggNOG" id="ENOG503401P">
    <property type="taxonomic scope" value="Bacteria"/>
</dbReference>